<accession>A0AAC8Q246</accession>
<dbReference type="Proteomes" id="UP000035579">
    <property type="component" value="Chromosome"/>
</dbReference>
<dbReference type="Gene3D" id="3.40.50.150">
    <property type="entry name" value="Vaccinia Virus protein VP39"/>
    <property type="match status" value="1"/>
</dbReference>
<evidence type="ECO:0000313" key="3">
    <source>
        <dbReference type="EMBL" id="REG27863.1"/>
    </source>
</evidence>
<organism evidence="2 4">
    <name type="scientific">Archangium gephyra</name>
    <dbReference type="NCBI Taxonomy" id="48"/>
    <lineage>
        <taxon>Bacteria</taxon>
        <taxon>Pseudomonadati</taxon>
        <taxon>Myxococcota</taxon>
        <taxon>Myxococcia</taxon>
        <taxon>Myxococcales</taxon>
        <taxon>Cystobacterineae</taxon>
        <taxon>Archangiaceae</taxon>
        <taxon>Archangium</taxon>
    </lineage>
</organism>
<reference evidence="3 5" key="2">
    <citation type="submission" date="2018-08" db="EMBL/GenBank/DDBJ databases">
        <title>Genomic Encyclopedia of Archaeal and Bacterial Type Strains, Phase II (KMG-II): from individual species to whole genera.</title>
        <authorList>
            <person name="Goeker M."/>
        </authorList>
    </citation>
    <scope>NUCLEOTIDE SEQUENCE [LARGE SCALE GENOMIC DNA]</scope>
    <source>
        <strain evidence="3 5">DSM 2261</strain>
    </source>
</reference>
<dbReference type="CDD" id="cd02440">
    <property type="entry name" value="AdoMet_MTases"/>
    <property type="match status" value="1"/>
</dbReference>
<proteinExistence type="predicted"/>
<evidence type="ECO:0000313" key="4">
    <source>
        <dbReference type="Proteomes" id="UP000035579"/>
    </source>
</evidence>
<evidence type="ECO:0000313" key="2">
    <source>
        <dbReference type="EMBL" id="AKI99604.1"/>
    </source>
</evidence>
<sequence>MSMAERAPRSPGDPAPLPEPASFRDPSGFVFRREGIVYRQVNDSYREDYELLQGSGLHAELVQAGQLIPHEEVEPGLAAAPGAYKVLRPRQLPFVSYPYEWSFSQLQDAALLTLDVQDKALARGLSLKDASAYNVQLVDGRPMLIDTLSFEKYEEGRPWVAYRQFCQHFLAPLALMSHTDVRLGQLLRLYIDGIPLDLASRLLPGRTRFSFALGMHVHAHARSQLKYADKPVEAARPSTAQFSKHAFRALVASLRNAILKQQWTTPHTEWADYYEANNNYGAKGLDEKGKALEQLLEQVRPGTVWDLGANTGVFSRVASKSGARVVAWDIDPNAVEFNYRRVRDDKDPSVLPLQLDLTNPSPGLGWANAERGSLAERGPVDLVMALGLIHHLAISNNVPLDRVAGFLATLGHHLVLEFVPKEDSQVVKLLATRKDVFPTYHRAGFEAAFAPYFTTLRALDIPGTRRTLFLMKRLPQER</sequence>
<dbReference type="InterPro" id="IPR029063">
    <property type="entry name" value="SAM-dependent_MTases_sf"/>
</dbReference>
<name>A0AAC8Q246_9BACT</name>
<reference evidence="2 4" key="1">
    <citation type="submission" date="2015-05" db="EMBL/GenBank/DDBJ databases">
        <title>Genome assembly of Archangium gephyra DSM 2261.</title>
        <authorList>
            <person name="Sharma G."/>
            <person name="Subramanian S."/>
        </authorList>
    </citation>
    <scope>NUCLEOTIDE SEQUENCE [LARGE SCALE GENOMIC DNA]</scope>
    <source>
        <strain evidence="2 4">DSM 2261</strain>
    </source>
</reference>
<gene>
    <name evidence="2" type="ORF">AA314_01231</name>
    <name evidence="3" type="ORF">ATI61_109204</name>
</gene>
<evidence type="ECO:0000256" key="1">
    <source>
        <dbReference type="SAM" id="MobiDB-lite"/>
    </source>
</evidence>
<dbReference type="Proteomes" id="UP000256345">
    <property type="component" value="Unassembled WGS sequence"/>
</dbReference>
<protein>
    <submittedName>
        <fullName evidence="2">Nodulation protein noeA</fullName>
    </submittedName>
</protein>
<feature type="region of interest" description="Disordered" evidence="1">
    <location>
        <begin position="1"/>
        <end position="23"/>
    </location>
</feature>
<dbReference type="AlphaFoldDB" id="A0AAC8Q246"/>
<evidence type="ECO:0000313" key="5">
    <source>
        <dbReference type="Proteomes" id="UP000256345"/>
    </source>
</evidence>
<keyword evidence="5" id="KW-1185">Reference proteome</keyword>
<dbReference type="EMBL" id="CP011509">
    <property type="protein sequence ID" value="AKI99604.1"/>
    <property type="molecule type" value="Genomic_DNA"/>
</dbReference>
<dbReference type="EMBL" id="QUMU01000009">
    <property type="protein sequence ID" value="REG27863.1"/>
    <property type="molecule type" value="Genomic_DNA"/>
</dbReference>
<dbReference type="SUPFAM" id="SSF53335">
    <property type="entry name" value="S-adenosyl-L-methionine-dependent methyltransferases"/>
    <property type="match status" value="1"/>
</dbReference>
<dbReference type="RefSeq" id="WP_211344888.1">
    <property type="nucleotide sequence ID" value="NZ_QUMU01000009.1"/>
</dbReference>
<dbReference type="KEGG" id="age:AA314_01231"/>